<dbReference type="SMART" id="SM01293">
    <property type="entry name" value="DUF3402"/>
    <property type="match status" value="1"/>
</dbReference>
<feature type="compositionally biased region" description="Gly residues" evidence="1">
    <location>
        <begin position="1261"/>
        <end position="1271"/>
    </location>
</feature>
<evidence type="ECO:0000256" key="1">
    <source>
        <dbReference type="SAM" id="MobiDB-lite"/>
    </source>
</evidence>
<gene>
    <name evidence="4" type="ORF">BDZ90DRAFT_278098</name>
</gene>
<feature type="region of interest" description="Disordered" evidence="1">
    <location>
        <begin position="1"/>
        <end position="237"/>
    </location>
</feature>
<evidence type="ECO:0000259" key="2">
    <source>
        <dbReference type="SMART" id="SM01292"/>
    </source>
</evidence>
<dbReference type="Pfam" id="PF07923">
    <property type="entry name" value="N1221"/>
    <property type="match status" value="1"/>
</dbReference>
<dbReference type="SMART" id="SM01292">
    <property type="entry name" value="N1221"/>
    <property type="match status" value="1"/>
</dbReference>
<feature type="region of interest" description="Disordered" evidence="1">
    <location>
        <begin position="1358"/>
        <end position="1421"/>
    </location>
</feature>
<feature type="compositionally biased region" description="Low complexity" evidence="1">
    <location>
        <begin position="563"/>
        <end position="579"/>
    </location>
</feature>
<feature type="compositionally biased region" description="Low complexity" evidence="1">
    <location>
        <begin position="188"/>
        <end position="230"/>
    </location>
</feature>
<feature type="compositionally biased region" description="Low complexity" evidence="1">
    <location>
        <begin position="310"/>
        <end position="330"/>
    </location>
</feature>
<dbReference type="GeneID" id="37030885"/>
<dbReference type="RefSeq" id="XP_025364462.1">
    <property type="nucleotide sequence ID" value="XM_025509062.1"/>
</dbReference>
<feature type="compositionally biased region" description="Low complexity" evidence="1">
    <location>
        <begin position="1452"/>
        <end position="1470"/>
    </location>
</feature>
<feature type="region of interest" description="Disordered" evidence="1">
    <location>
        <begin position="1260"/>
        <end position="1284"/>
    </location>
</feature>
<dbReference type="GO" id="GO:0005829">
    <property type="term" value="C:cytosol"/>
    <property type="evidence" value="ECO:0007669"/>
    <property type="project" value="TreeGrafter"/>
</dbReference>
<sequence length="1630" mass="174789">MAANGSEAGEVAATAADDSKPPAAPMPTPIDLHPPPPPPSPRHRTLDLQEPVGGIQPPQTHGQDVEAQSESAIDDSSDADVNVENPRPPGQDDEATSSLLVHLGKLMSESETDGDDEPANNSTTPFSVVDIPPAPMPGDANPLESFDNSEGPIAPPPPAEADVNAPAPTDIAGDQEMGMISPLARADAQQPLQHQQQPSSPHSAPSPPQGQLFQQPQAPPQQQQQQQQQPGGNVEPTSIADQIRNMVGGIGMSGMNGVRSKAKQYGFPAHADADTLPREIDEFYSYVEAPQVVENRLAWEEWAGKEAETSAEASTSTSNPSTTWTSLPTSIRQSHTRKLLSQLSSKDPDLRLTASRAFLYILQGSYADTHGPEHQIHWIILSTKMARREGAIAKVYEALKRAMWKHDFLSSLPDHVPASTEEGPLLTPQSKAEYMEEVNLELTLSFAQLYLLIETGRRDDEEGADAIEGGDHGRVPEDLMALDPPLPTFLFTVLAALREKNAKGFPVKKLLLCLWKSLLACLGGQKDVRRCKALARKVEGLPVNPTNDLPANTLWPPQPLPTTQPTAPQMQPSASASTSGRLTLGQPRKRRPTKTTPQDFETFREELAVKYPTYTPPRRGPADLPIEKLATAVDPLPPRRLAIRPSQDGGGGGAGGAGEGEDGQIGTPAPTPPPSPRPNKQKYQTDQTRPFVFPYSVSVQGSRVVPYSIEEADRLYKDNMHVSTELWQMWRTKEEMEREERGLRRRGDGRGEDAASTSAGRATHTAPPSLHGGDSVGPTRSNSHDSRGWAGLRALSKLNGGERAPPHHLAFSSTASDPGRPPATNAAAPQSGTPAFTPGGSPRTSIAPDEHADPVDPDNSFLTRGEPTYDRLLDVEAEIRSTLERAEGDHLMAVLDNERYSSNVATLHQQLADVRRLQRVDTIYRGVLPSMQSAVIVLLKLLLATVTAQNASPHEGGLGGPSGMEDAPPPTVEDIDILRHREITTKAISAILLLSLKWFKASHALKFHHLNQFLVDSNCMLLVLKMFGLQEVANSVRAINEVGSFNFLAYCAREAGVTDGQEGERDGDEDDAASSEDGEMINDYSFRNFFSVLNFTRILQKLTKRRVHRILLLTQYKSSAILKRLLKVQHPTLQLYILKIIKSQVPFCGRKWRQSNMKVITGIYLNCRPDLRDEWLSSDVEGVVMESLPQEQALRALVKYYVASRFDDGSAAGGDEAASTGAPTQQQQDGSRVGRPGAHGQAKSLGGTAAEMGEIDFNDAGAGGVAAGEGSGQAQQQQEGPSASSYDFFESEFLLPPLRRNPASRSVHNGPGAAAYIPDDVVEGYLGEYEEILGEVFGTSVQQRGDVSETMMPTSSTAATATALPVPASSPRQSPTMAAQRATGEGGISPSASHVQASASSSTQDSALTGTASGWSSGKWGLTQTGAQTAWNALGEILGPSAGGPEGQRGPGSVASNSDSDSESIASIGELDFTRPNNERGVGDDAAGGGAGNGNGAQGTEGKSDWEHLSPKEMRFLASQPRPPTPGSPTTSGPGGGSSGRRRRRSSAAAAAERERQIALQREAELAKVMPGMPRRTSSEQLRPVMGFEDDDDLVAGEEVEEEEEDEEEEQPLPPPQAGGIDEVEHVFGQ</sequence>
<feature type="compositionally biased region" description="Low complexity" evidence="1">
    <location>
        <begin position="1272"/>
        <end position="1284"/>
    </location>
</feature>
<evidence type="ECO:0000259" key="3">
    <source>
        <dbReference type="SMART" id="SM01293"/>
    </source>
</evidence>
<dbReference type="OrthoDB" id="18234at2759"/>
<proteinExistence type="predicted"/>
<organism evidence="4 5">
    <name type="scientific">Jaminaea rosea</name>
    <dbReference type="NCBI Taxonomy" id="1569628"/>
    <lineage>
        <taxon>Eukaryota</taxon>
        <taxon>Fungi</taxon>
        <taxon>Dikarya</taxon>
        <taxon>Basidiomycota</taxon>
        <taxon>Ustilaginomycotina</taxon>
        <taxon>Exobasidiomycetes</taxon>
        <taxon>Microstromatales</taxon>
        <taxon>Microstromatales incertae sedis</taxon>
        <taxon>Jaminaea</taxon>
    </lineage>
</organism>
<feature type="compositionally biased region" description="Low complexity" evidence="1">
    <location>
        <begin position="1358"/>
        <end position="1371"/>
    </location>
</feature>
<feature type="region of interest" description="Disordered" evidence="1">
    <location>
        <begin position="545"/>
        <end position="684"/>
    </location>
</feature>
<dbReference type="STRING" id="1569628.A0A316UX13"/>
<feature type="compositionally biased region" description="Low complexity" evidence="1">
    <location>
        <begin position="1212"/>
        <end position="1222"/>
    </location>
</feature>
<evidence type="ECO:0000313" key="4">
    <source>
        <dbReference type="EMBL" id="PWN29850.1"/>
    </source>
</evidence>
<dbReference type="InterPro" id="IPR040185">
    <property type="entry name" value="Far11/STRP"/>
</dbReference>
<evidence type="ECO:0008006" key="6">
    <source>
        <dbReference type="Google" id="ProtNLM"/>
    </source>
</evidence>
<dbReference type="Pfam" id="PF11882">
    <property type="entry name" value="DUF3402"/>
    <property type="match status" value="2"/>
</dbReference>
<dbReference type="Proteomes" id="UP000245884">
    <property type="component" value="Unassembled WGS sequence"/>
</dbReference>
<feature type="region of interest" description="Disordered" evidence="1">
    <location>
        <begin position="733"/>
        <end position="865"/>
    </location>
</feature>
<feature type="compositionally biased region" description="Basic and acidic residues" evidence="1">
    <location>
        <begin position="1502"/>
        <end position="1515"/>
    </location>
</feature>
<dbReference type="PANTHER" id="PTHR13239:SF4">
    <property type="entry name" value="AT25231P"/>
    <property type="match status" value="1"/>
</dbReference>
<name>A0A316UX13_9BASI</name>
<protein>
    <recommendedName>
        <fullName evidence="6">N1221-domain-containing protein</fullName>
    </recommendedName>
</protein>
<keyword evidence="5" id="KW-1185">Reference proteome</keyword>
<feature type="compositionally biased region" description="Gly residues" evidence="1">
    <location>
        <begin position="1441"/>
        <end position="1450"/>
    </location>
</feature>
<dbReference type="EMBL" id="KZ819663">
    <property type="protein sequence ID" value="PWN29850.1"/>
    <property type="molecule type" value="Genomic_DNA"/>
</dbReference>
<feature type="compositionally biased region" description="Polar residues" evidence="1">
    <location>
        <begin position="1408"/>
        <end position="1421"/>
    </location>
</feature>
<feature type="compositionally biased region" description="Gly residues" evidence="1">
    <location>
        <begin position="1486"/>
        <end position="1499"/>
    </location>
</feature>
<feature type="region of interest" description="Disordered" evidence="1">
    <location>
        <begin position="1569"/>
        <end position="1630"/>
    </location>
</feature>
<dbReference type="GO" id="GO:0007010">
    <property type="term" value="P:cytoskeleton organization"/>
    <property type="evidence" value="ECO:0007669"/>
    <property type="project" value="TreeGrafter"/>
</dbReference>
<feature type="compositionally biased region" description="Gly residues" evidence="1">
    <location>
        <begin position="648"/>
        <end position="658"/>
    </location>
</feature>
<feature type="compositionally biased region" description="Pro residues" evidence="1">
    <location>
        <begin position="22"/>
        <end position="40"/>
    </location>
</feature>
<evidence type="ECO:0000313" key="5">
    <source>
        <dbReference type="Proteomes" id="UP000245884"/>
    </source>
</evidence>
<feature type="compositionally biased region" description="Acidic residues" evidence="1">
    <location>
        <begin position="1588"/>
        <end position="1611"/>
    </location>
</feature>
<feature type="region of interest" description="Disordered" evidence="1">
    <location>
        <begin position="1212"/>
        <end position="1245"/>
    </location>
</feature>
<dbReference type="InterPro" id="IPR021819">
    <property type="entry name" value="Far11/STRP_C"/>
</dbReference>
<feature type="domain" description="Far11/STRP C-terminal" evidence="3">
    <location>
        <begin position="706"/>
        <end position="1564"/>
    </location>
</feature>
<dbReference type="InterPro" id="IPR012486">
    <property type="entry name" value="Far11/STRP_N"/>
</dbReference>
<accession>A0A316UX13</accession>
<reference evidence="4 5" key="1">
    <citation type="journal article" date="2018" name="Mol. Biol. Evol.">
        <title>Broad Genomic Sampling Reveals a Smut Pathogenic Ancestry of the Fungal Clade Ustilaginomycotina.</title>
        <authorList>
            <person name="Kijpornyongpan T."/>
            <person name="Mondo S.J."/>
            <person name="Barry K."/>
            <person name="Sandor L."/>
            <person name="Lee J."/>
            <person name="Lipzen A."/>
            <person name="Pangilinan J."/>
            <person name="LaButti K."/>
            <person name="Hainaut M."/>
            <person name="Henrissat B."/>
            <person name="Grigoriev I.V."/>
            <person name="Spatafora J.W."/>
            <person name="Aime M.C."/>
        </authorList>
    </citation>
    <scope>NUCLEOTIDE SEQUENCE [LARGE SCALE GENOMIC DNA]</scope>
    <source>
        <strain evidence="4 5">MCA 5214</strain>
    </source>
</reference>
<feature type="compositionally biased region" description="Low complexity" evidence="1">
    <location>
        <begin position="1389"/>
        <end position="1407"/>
    </location>
</feature>
<feature type="region of interest" description="Disordered" evidence="1">
    <location>
        <begin position="308"/>
        <end position="330"/>
    </location>
</feature>
<feature type="compositionally biased region" description="Basic and acidic residues" evidence="1">
    <location>
        <begin position="733"/>
        <end position="753"/>
    </location>
</feature>
<feature type="domain" description="Far11/STRP N-terminal" evidence="2">
    <location>
        <begin position="262"/>
        <end position="602"/>
    </location>
</feature>
<feature type="region of interest" description="Disordered" evidence="1">
    <location>
        <begin position="1436"/>
        <end position="1556"/>
    </location>
</feature>
<dbReference type="PANTHER" id="PTHR13239">
    <property type="entry name" value="PROTEIN REQUIRED FOR HYPHAL ANASTOMOSIS HAM-2"/>
    <property type="match status" value="1"/>
</dbReference>